<reference evidence="4" key="1">
    <citation type="submission" date="2020-05" db="EMBL/GenBank/DDBJ databases">
        <authorList>
            <person name="Chiriac C."/>
            <person name="Salcher M."/>
            <person name="Ghai R."/>
            <person name="Kavagutti S V."/>
        </authorList>
    </citation>
    <scope>NUCLEOTIDE SEQUENCE</scope>
</reference>
<dbReference type="Pfam" id="PF01553">
    <property type="entry name" value="Acyltransferase"/>
    <property type="match status" value="1"/>
</dbReference>
<dbReference type="InterPro" id="IPR002123">
    <property type="entry name" value="Plipid/glycerol_acylTrfase"/>
</dbReference>
<dbReference type="AlphaFoldDB" id="A0A6J6X0C1"/>
<evidence type="ECO:0000313" key="4">
    <source>
        <dbReference type="EMBL" id="CAB4789899.1"/>
    </source>
</evidence>
<dbReference type="GO" id="GO:0016287">
    <property type="term" value="F:glycerone-phosphate O-acyltransferase activity"/>
    <property type="evidence" value="ECO:0007669"/>
    <property type="project" value="TreeGrafter"/>
</dbReference>
<dbReference type="InterPro" id="IPR052744">
    <property type="entry name" value="GPAT/DAPAT"/>
</dbReference>
<feature type="domain" description="Phospholipid/glycerol acyltransferase" evidence="2">
    <location>
        <begin position="46"/>
        <end position="186"/>
    </location>
</feature>
<evidence type="ECO:0000259" key="2">
    <source>
        <dbReference type="SMART" id="SM00563"/>
    </source>
</evidence>
<keyword evidence="1" id="KW-0472">Membrane</keyword>
<dbReference type="PANTHER" id="PTHR31605">
    <property type="entry name" value="GLYCEROL-3-PHOSPHATE O-ACYLTRANSFERASE 1"/>
    <property type="match status" value="1"/>
</dbReference>
<feature type="transmembrane region" description="Helical" evidence="1">
    <location>
        <begin position="400"/>
        <end position="420"/>
    </location>
</feature>
<dbReference type="GO" id="GO:0008654">
    <property type="term" value="P:phospholipid biosynthetic process"/>
    <property type="evidence" value="ECO:0007669"/>
    <property type="project" value="TreeGrafter"/>
</dbReference>
<dbReference type="SUPFAM" id="SSF69593">
    <property type="entry name" value="Glycerol-3-phosphate (1)-acyltransferase"/>
    <property type="match status" value="1"/>
</dbReference>
<gene>
    <name evidence="3" type="ORF">UFOPK2242_01748</name>
    <name evidence="4" type="ORF">UFOPK2925_01366</name>
</gene>
<keyword evidence="1" id="KW-0812">Transmembrane</keyword>
<name>A0A6J6X0C1_9ZZZZ</name>
<evidence type="ECO:0000256" key="1">
    <source>
        <dbReference type="SAM" id="Phobius"/>
    </source>
</evidence>
<dbReference type="SMART" id="SM00563">
    <property type="entry name" value="PlsC"/>
    <property type="match status" value="1"/>
</dbReference>
<dbReference type="EMBL" id="CAEZZU010000240">
    <property type="protein sequence ID" value="CAB4789899.1"/>
    <property type="molecule type" value="Genomic_DNA"/>
</dbReference>
<dbReference type="PANTHER" id="PTHR31605:SF0">
    <property type="entry name" value="GLYCEROL-3-PHOSPHATE O-ACYLTRANSFERASE 1"/>
    <property type="match status" value="1"/>
</dbReference>
<protein>
    <submittedName>
        <fullName evidence="4">Unannotated protein</fullName>
    </submittedName>
</protein>
<sequence length="470" mass="50669">MRGQQGTPRPNMRARFLVRLCQTVVHVFMRRVDVTGSSHVPPDRPTIFISNHANGLADPVVLIGQLGTFPRFLVAQSLWRIRGLSLLLKFAMCVPVARRGEENPGQDNPAATNAVTNAATNASAFDTCHEVLHSGGRVCIFPEGGVHDNPRLALPLKTGTARIALEGLDSGSVDDLVIVPLGITYEERGRFRAQVALQIGEAIEVRDFLDSYRVDGPEAVRSLTHTLGEALAAVTRSHSSWLEAEVVHAAAEVTVLTRDPKARDSFAQQATLQRVIGEALSNDGGDQGRAFKGLEARVDDLRERLDALGTHTPADVVHLDPQHARRRIALLGVTSAALAPSGVAGYVLNALPASVSFGLGLRVKHPAWQATAKGGSALVTLPVTWGIEAWLAHRRWGRRGALVALLLGPITGVCAIAWTASIDELRRSVRASGWARRPEGLIAARLSRDNVISEVERLESLTTSEEMSSR</sequence>
<feature type="transmembrane region" description="Helical" evidence="1">
    <location>
        <begin position="328"/>
        <end position="348"/>
    </location>
</feature>
<dbReference type="EMBL" id="CAEZWM010000321">
    <property type="protein sequence ID" value="CAB4675878.1"/>
    <property type="molecule type" value="Genomic_DNA"/>
</dbReference>
<keyword evidence="1" id="KW-1133">Transmembrane helix</keyword>
<evidence type="ECO:0000313" key="3">
    <source>
        <dbReference type="EMBL" id="CAB4675878.1"/>
    </source>
</evidence>
<proteinExistence type="predicted"/>
<accession>A0A6J6X0C1</accession>
<organism evidence="4">
    <name type="scientific">freshwater metagenome</name>
    <dbReference type="NCBI Taxonomy" id="449393"/>
    <lineage>
        <taxon>unclassified sequences</taxon>
        <taxon>metagenomes</taxon>
        <taxon>ecological metagenomes</taxon>
    </lineage>
</organism>
<dbReference type="GO" id="GO:0004366">
    <property type="term" value="F:glycerol-3-phosphate O-acyltransferase activity"/>
    <property type="evidence" value="ECO:0007669"/>
    <property type="project" value="TreeGrafter"/>
</dbReference>